<feature type="domain" description="Amine oxidase" evidence="1">
    <location>
        <begin position="3"/>
        <end position="107"/>
    </location>
</feature>
<proteinExistence type="predicted"/>
<reference evidence="2" key="1">
    <citation type="submission" date="2020-02" db="EMBL/GenBank/DDBJ databases">
        <authorList>
            <person name="Meier V. D."/>
        </authorList>
    </citation>
    <scope>NUCLEOTIDE SEQUENCE</scope>
    <source>
        <strain evidence="2">AVDCRST_MAG07</strain>
    </source>
</reference>
<protein>
    <recommendedName>
        <fullName evidence="1">Amine oxidase domain-containing protein</fullName>
    </recommendedName>
</protein>
<dbReference type="GO" id="GO:0016491">
    <property type="term" value="F:oxidoreductase activity"/>
    <property type="evidence" value="ECO:0007669"/>
    <property type="project" value="InterPro"/>
</dbReference>
<dbReference type="Gene3D" id="3.50.50.60">
    <property type="entry name" value="FAD/NAD(P)-binding domain"/>
    <property type="match status" value="1"/>
</dbReference>
<dbReference type="PANTHER" id="PTHR42923">
    <property type="entry name" value="PROTOPORPHYRINOGEN OXIDASE"/>
    <property type="match status" value="1"/>
</dbReference>
<gene>
    <name evidence="2" type="ORF">AVDCRST_MAG07-2327</name>
</gene>
<dbReference type="InterPro" id="IPR050464">
    <property type="entry name" value="Zeta_carotene_desat/Oxidored"/>
</dbReference>
<dbReference type="AlphaFoldDB" id="A0A6J4LUD2"/>
<accession>A0A6J4LUD2</accession>
<dbReference type="Gene3D" id="3.90.660.20">
    <property type="entry name" value="Protoporphyrinogen oxidase, mitochondrial, domain 2"/>
    <property type="match status" value="1"/>
</dbReference>
<feature type="non-terminal residue" evidence="2">
    <location>
        <position position="111"/>
    </location>
</feature>
<dbReference type="PANTHER" id="PTHR42923:SF3">
    <property type="entry name" value="PROTOPORPHYRINOGEN OXIDASE"/>
    <property type="match status" value="1"/>
</dbReference>
<evidence type="ECO:0000313" key="2">
    <source>
        <dbReference type="EMBL" id="CAA9340160.1"/>
    </source>
</evidence>
<dbReference type="InterPro" id="IPR036188">
    <property type="entry name" value="FAD/NAD-bd_sf"/>
</dbReference>
<feature type="non-terminal residue" evidence="2">
    <location>
        <position position="1"/>
    </location>
</feature>
<dbReference type="InterPro" id="IPR002937">
    <property type="entry name" value="Amino_oxidase"/>
</dbReference>
<sequence>GGVAGLSAALEVRAQRPHAEVVVLEGSARLGGKVAVSEVGGLAVDEGADSMLTRVPDGLALARAAGLEDELVAPAAAQASVWSRGRLRPLPAGTLLGVPTDLAALADSGLL</sequence>
<dbReference type="Gene3D" id="1.10.3110.10">
    <property type="entry name" value="protoporphyrinogen ix oxidase, domain 3"/>
    <property type="match status" value="1"/>
</dbReference>
<organism evidence="2">
    <name type="scientific">uncultured Frankineae bacterium</name>
    <dbReference type="NCBI Taxonomy" id="437475"/>
    <lineage>
        <taxon>Bacteria</taxon>
        <taxon>Bacillati</taxon>
        <taxon>Actinomycetota</taxon>
        <taxon>Actinomycetes</taxon>
        <taxon>Frankiales</taxon>
        <taxon>environmental samples</taxon>
    </lineage>
</organism>
<dbReference type="EMBL" id="CADCUB010000113">
    <property type="protein sequence ID" value="CAA9340160.1"/>
    <property type="molecule type" value="Genomic_DNA"/>
</dbReference>
<dbReference type="Pfam" id="PF01593">
    <property type="entry name" value="Amino_oxidase"/>
    <property type="match status" value="1"/>
</dbReference>
<dbReference type="SUPFAM" id="SSF51905">
    <property type="entry name" value="FAD/NAD(P)-binding domain"/>
    <property type="match status" value="1"/>
</dbReference>
<name>A0A6J4LUD2_9ACTN</name>
<evidence type="ECO:0000259" key="1">
    <source>
        <dbReference type="Pfam" id="PF01593"/>
    </source>
</evidence>